<dbReference type="PANTHER" id="PTHR35936">
    <property type="entry name" value="MEMBRANE-BOUND LYTIC MUREIN TRANSGLYCOSYLASE F"/>
    <property type="match status" value="1"/>
</dbReference>
<evidence type="ECO:0000256" key="1">
    <source>
        <dbReference type="ARBA" id="ARBA00022729"/>
    </source>
</evidence>
<dbReference type="GeneID" id="90166296"/>
<dbReference type="Gene3D" id="3.40.190.10">
    <property type="entry name" value="Periplasmic binding protein-like II"/>
    <property type="match status" value="2"/>
</dbReference>
<reference evidence="4 5" key="1">
    <citation type="journal article" date="2010" name="Int. J. Syst. Evol. Microbiol.">
        <title>Reclassification of Herbaspirillum putei as a later heterotypic synonym of Herbaspirillum huttiense, with the description of H. huttiense subsp. huttiense subsp. nov. and H. huttiense subsp. putei subsp. nov., comb. nov., and description of Herbaspirillum aquaticum sp. nov.</title>
        <authorList>
            <person name="Dobritsa A.P."/>
            <person name="Reddy M.C."/>
            <person name="Samadpour M."/>
        </authorList>
    </citation>
    <scope>NUCLEOTIDE SEQUENCE [LARGE SCALE GENOMIC DNA]</scope>
    <source>
        <strain evidence="4 5">IEH 4430</strain>
    </source>
</reference>
<comment type="caution">
    <text evidence="4">The sequence shown here is derived from an EMBL/GenBank/DDBJ whole genome shotgun (WGS) entry which is preliminary data.</text>
</comment>
<sequence>MKKLFNFTRKAAAVVLGLACFAQAAHADALADIKARKKVLIAIDLGAPPFGMTNAKLEPQGSDVETARLLAKDMGVELEIVQVTGPNRIPFLMTGKADMVISSFSITPERQKVVAFTQPYGASQFVVAAPKGENIKGLNDLVGKRVAVVRGNMQDSLLTPLAPKGTNIVRFDDDATVTAAIISGQVDALCTPNSLASAIAKQNPSKNLETKFAIKDIPYAIGLRKGEPALEKWLNEWITANLKNGKLPGIYQQWVGSPMPDLAQFAPK</sequence>
<gene>
    <name evidence="4" type="ORF">CEJ45_14255</name>
</gene>
<organism evidence="4 5">
    <name type="scientific">Herbaspirillum aquaticum</name>
    <dbReference type="NCBI Taxonomy" id="568783"/>
    <lineage>
        <taxon>Bacteria</taxon>
        <taxon>Pseudomonadati</taxon>
        <taxon>Pseudomonadota</taxon>
        <taxon>Betaproteobacteria</taxon>
        <taxon>Burkholderiales</taxon>
        <taxon>Oxalobacteraceae</taxon>
        <taxon>Herbaspirillum</taxon>
    </lineage>
</organism>
<accession>A0A225SSK0</accession>
<dbReference type="Proteomes" id="UP000214747">
    <property type="component" value="Unassembled WGS sequence"/>
</dbReference>
<dbReference type="PANTHER" id="PTHR35936:SF17">
    <property type="entry name" value="ARGININE-BINDING EXTRACELLULAR PROTEIN ARTP"/>
    <property type="match status" value="1"/>
</dbReference>
<feature type="chain" id="PRO_5011233887" evidence="2">
    <location>
        <begin position="28"/>
        <end position="268"/>
    </location>
</feature>
<proteinExistence type="predicted"/>
<dbReference type="AlphaFoldDB" id="A0A225SSK0"/>
<dbReference type="InterPro" id="IPR001638">
    <property type="entry name" value="Solute-binding_3/MltF_N"/>
</dbReference>
<dbReference type="EMBL" id="NJGV01000011">
    <property type="protein sequence ID" value="OWY34141.1"/>
    <property type="molecule type" value="Genomic_DNA"/>
</dbReference>
<evidence type="ECO:0000256" key="2">
    <source>
        <dbReference type="SAM" id="SignalP"/>
    </source>
</evidence>
<keyword evidence="1 2" id="KW-0732">Signal</keyword>
<evidence type="ECO:0000313" key="5">
    <source>
        <dbReference type="Proteomes" id="UP000214747"/>
    </source>
</evidence>
<feature type="signal peptide" evidence="2">
    <location>
        <begin position="1"/>
        <end position="27"/>
    </location>
</feature>
<feature type="domain" description="Solute-binding protein family 3/N-terminal" evidence="3">
    <location>
        <begin position="38"/>
        <end position="258"/>
    </location>
</feature>
<dbReference type="CDD" id="cd01072">
    <property type="entry name" value="PBP2_SMa0082_like"/>
    <property type="match status" value="1"/>
</dbReference>
<evidence type="ECO:0000259" key="3">
    <source>
        <dbReference type="SMART" id="SM00062"/>
    </source>
</evidence>
<name>A0A225SSK0_9BURK</name>
<protein>
    <submittedName>
        <fullName evidence="4">Amino acid ABC transporter</fullName>
    </submittedName>
</protein>
<dbReference type="Pfam" id="PF00497">
    <property type="entry name" value="SBP_bac_3"/>
    <property type="match status" value="1"/>
</dbReference>
<dbReference type="SUPFAM" id="SSF53850">
    <property type="entry name" value="Periplasmic binding protein-like II"/>
    <property type="match status" value="1"/>
</dbReference>
<dbReference type="SMART" id="SM00062">
    <property type="entry name" value="PBPb"/>
    <property type="match status" value="1"/>
</dbReference>
<evidence type="ECO:0000313" key="4">
    <source>
        <dbReference type="EMBL" id="OWY34141.1"/>
    </source>
</evidence>
<keyword evidence="5" id="KW-1185">Reference proteome</keyword>
<dbReference type="RefSeq" id="WP_039786863.1">
    <property type="nucleotide sequence ID" value="NZ_JARJFG010000007.1"/>
</dbReference>